<dbReference type="SUPFAM" id="SSF53187">
    <property type="entry name" value="Zn-dependent exopeptidases"/>
    <property type="match status" value="1"/>
</dbReference>
<reference evidence="16" key="1">
    <citation type="submission" date="2020-08" db="EMBL/GenBank/DDBJ databases">
        <title>Genome public.</title>
        <authorList>
            <person name="Liu C."/>
            <person name="Sun Q."/>
        </authorList>
    </citation>
    <scope>NUCLEOTIDE SEQUENCE</scope>
    <source>
        <strain evidence="16">BX12</strain>
    </source>
</reference>
<dbReference type="SMART" id="SM00631">
    <property type="entry name" value="Zn_pept"/>
    <property type="match status" value="1"/>
</dbReference>
<evidence type="ECO:0000256" key="6">
    <source>
        <dbReference type="ARBA" id="ARBA00022729"/>
    </source>
</evidence>
<evidence type="ECO:0000256" key="3">
    <source>
        <dbReference type="ARBA" id="ARBA00022645"/>
    </source>
</evidence>
<keyword evidence="3" id="KW-0121">Carboxypeptidase</keyword>
<dbReference type="PRINTS" id="PR00765">
    <property type="entry name" value="CRBOXYPTASEA"/>
</dbReference>
<feature type="region of interest" description="Disordered" evidence="13">
    <location>
        <begin position="191"/>
        <end position="214"/>
    </location>
</feature>
<dbReference type="FunFam" id="3.40.630.10:FF:000084">
    <property type="entry name" value="Carboxypeptidase B2"/>
    <property type="match status" value="1"/>
</dbReference>
<dbReference type="AlphaFoldDB" id="A0A923ST20"/>
<evidence type="ECO:0000256" key="5">
    <source>
        <dbReference type="ARBA" id="ARBA00022723"/>
    </source>
</evidence>
<evidence type="ECO:0000259" key="15">
    <source>
        <dbReference type="PROSITE" id="PS52035"/>
    </source>
</evidence>
<dbReference type="PANTHER" id="PTHR11705:SF143">
    <property type="entry name" value="SLL0236 PROTEIN"/>
    <property type="match status" value="1"/>
</dbReference>
<keyword evidence="17" id="KW-1185">Reference proteome</keyword>
<keyword evidence="9" id="KW-0482">Metalloprotease</keyword>
<evidence type="ECO:0000256" key="10">
    <source>
        <dbReference type="ARBA" id="ARBA00050859"/>
    </source>
</evidence>
<name>A0A923ST20_9FIRM</name>
<accession>A0A923ST20</accession>
<evidence type="ECO:0000256" key="12">
    <source>
        <dbReference type="PROSITE-ProRule" id="PRU01379"/>
    </source>
</evidence>
<dbReference type="Proteomes" id="UP000602647">
    <property type="component" value="Unassembled WGS sequence"/>
</dbReference>
<evidence type="ECO:0000256" key="7">
    <source>
        <dbReference type="ARBA" id="ARBA00022801"/>
    </source>
</evidence>
<feature type="compositionally biased region" description="Basic and acidic residues" evidence="13">
    <location>
        <begin position="195"/>
        <end position="214"/>
    </location>
</feature>
<evidence type="ECO:0000256" key="2">
    <source>
        <dbReference type="ARBA" id="ARBA00005988"/>
    </source>
</evidence>
<evidence type="ECO:0000256" key="14">
    <source>
        <dbReference type="SAM" id="SignalP"/>
    </source>
</evidence>
<evidence type="ECO:0000256" key="9">
    <source>
        <dbReference type="ARBA" id="ARBA00023049"/>
    </source>
</evidence>
<dbReference type="GO" id="GO:0006508">
    <property type="term" value="P:proteolysis"/>
    <property type="evidence" value="ECO:0007669"/>
    <property type="project" value="UniProtKB-KW"/>
</dbReference>
<sequence>MNYQKVKALLAIVCVFTLLFYPVETFASTAIVNAKDKKYSYKDMQADLNAFVKEYPEIVSLESLGKTADKRQIYCLRMGNPKAKKQIVVQAGIHGREWLNCQMLMKMLERYLSCYKTGTYKKKTYEELFNEVAVYAIPMVNPDGVIISQYGPEKIRNKKLRKKIKRMERQGGYSRWKANARGVDVNRNFPAKWGRQKEARKPSSERYPGKKEKSERETRAVLKLLKGLPNVKACINWHSRGEQIYWGAKGNSGLRKKAWKLAKLARKNTGYRCIDESKSYGAGGDLERYIIQTMKTPYVCIETGKEVAPLKHKSFSSIYKKNKLMLEKTVELYL</sequence>
<comment type="catalytic activity">
    <reaction evidence="10">
        <text>Releases a C-terminal residue, which may be hydrophobic or positively charged.</text>
        <dbReference type="EC" id="3.4.17.18"/>
    </reaction>
</comment>
<proteinExistence type="inferred from homology"/>
<dbReference type="PROSITE" id="PS52035">
    <property type="entry name" value="PEPTIDASE_M14"/>
    <property type="match status" value="1"/>
</dbReference>
<comment type="caution">
    <text evidence="16">The sequence shown here is derived from an EMBL/GenBank/DDBJ whole genome shotgun (WGS) entry which is preliminary data.</text>
</comment>
<dbReference type="Gene3D" id="3.40.630.10">
    <property type="entry name" value="Zn peptidases"/>
    <property type="match status" value="1"/>
</dbReference>
<keyword evidence="6 14" id="KW-0732">Signal</keyword>
<keyword evidence="5" id="KW-0479">Metal-binding</keyword>
<dbReference type="GO" id="GO:0005615">
    <property type="term" value="C:extracellular space"/>
    <property type="evidence" value="ECO:0007669"/>
    <property type="project" value="TreeGrafter"/>
</dbReference>
<dbReference type="InterPro" id="IPR000834">
    <property type="entry name" value="Peptidase_M14"/>
</dbReference>
<evidence type="ECO:0000256" key="11">
    <source>
        <dbReference type="ARBA" id="ARBA00066554"/>
    </source>
</evidence>
<keyword evidence="8" id="KW-0862">Zinc</keyword>
<dbReference type="GO" id="GO:0004181">
    <property type="term" value="F:metallocarboxypeptidase activity"/>
    <property type="evidence" value="ECO:0007669"/>
    <property type="project" value="InterPro"/>
</dbReference>
<comment type="similarity">
    <text evidence="2 12">Belongs to the peptidase M14 family.</text>
</comment>
<dbReference type="GO" id="GO:0008270">
    <property type="term" value="F:zinc ion binding"/>
    <property type="evidence" value="ECO:0007669"/>
    <property type="project" value="InterPro"/>
</dbReference>
<dbReference type="PANTHER" id="PTHR11705">
    <property type="entry name" value="PROTEASE FAMILY M14 CARBOXYPEPTIDASE A,B"/>
    <property type="match status" value="1"/>
</dbReference>
<keyword evidence="4" id="KW-0645">Protease</keyword>
<gene>
    <name evidence="16" type="ORF">H9L42_14190</name>
</gene>
<evidence type="ECO:0000256" key="4">
    <source>
        <dbReference type="ARBA" id="ARBA00022670"/>
    </source>
</evidence>
<dbReference type="EC" id="3.4.17.18" evidence="11"/>
<evidence type="ECO:0000313" key="16">
    <source>
        <dbReference type="EMBL" id="MBC6680969.1"/>
    </source>
</evidence>
<evidence type="ECO:0000256" key="8">
    <source>
        <dbReference type="ARBA" id="ARBA00022833"/>
    </source>
</evidence>
<keyword evidence="7" id="KW-0378">Hydrolase</keyword>
<organism evidence="16 17">
    <name type="scientific">Zhenpiania hominis</name>
    <dbReference type="NCBI Taxonomy" id="2763644"/>
    <lineage>
        <taxon>Bacteria</taxon>
        <taxon>Bacillati</taxon>
        <taxon>Bacillota</taxon>
        <taxon>Clostridia</taxon>
        <taxon>Peptostreptococcales</taxon>
        <taxon>Anaerovoracaceae</taxon>
        <taxon>Zhenpiania</taxon>
    </lineage>
</organism>
<comment type="caution">
    <text evidence="12">Lacks conserved residue(s) required for the propagation of feature annotation.</text>
</comment>
<evidence type="ECO:0000256" key="13">
    <source>
        <dbReference type="SAM" id="MobiDB-lite"/>
    </source>
</evidence>
<feature type="signal peptide" evidence="14">
    <location>
        <begin position="1"/>
        <end position="27"/>
    </location>
</feature>
<comment type="cofactor">
    <cofactor evidence="1">
        <name>Zn(2+)</name>
        <dbReference type="ChEBI" id="CHEBI:29105"/>
    </cofactor>
</comment>
<feature type="chain" id="PRO_5037526382" description="carboxypeptidase T" evidence="14">
    <location>
        <begin position="28"/>
        <end position="334"/>
    </location>
</feature>
<protein>
    <recommendedName>
        <fullName evidence="11">carboxypeptidase T</fullName>
        <ecNumber evidence="11">3.4.17.18</ecNumber>
    </recommendedName>
</protein>
<evidence type="ECO:0000313" key="17">
    <source>
        <dbReference type="Proteomes" id="UP000602647"/>
    </source>
</evidence>
<dbReference type="Pfam" id="PF00246">
    <property type="entry name" value="Peptidase_M14"/>
    <property type="match status" value="1"/>
</dbReference>
<evidence type="ECO:0000256" key="1">
    <source>
        <dbReference type="ARBA" id="ARBA00001947"/>
    </source>
</evidence>
<dbReference type="EMBL" id="JACRYT010000022">
    <property type="protein sequence ID" value="MBC6680969.1"/>
    <property type="molecule type" value="Genomic_DNA"/>
</dbReference>
<dbReference type="RefSeq" id="WP_187304066.1">
    <property type="nucleotide sequence ID" value="NZ_JACRYT010000022.1"/>
</dbReference>
<feature type="domain" description="Peptidase M14" evidence="15">
    <location>
        <begin position="37"/>
        <end position="334"/>
    </location>
</feature>